<sequence>MKPLPGDILAVYNARLAGYTAVQVTGLKVEGKSEWVSLLALDWVGTALPDAAAVAAMAPANFNFFFWNDHRVHVWARAEVPREYTLVGHRPPLVVEDVNSYSGWPSGDSIWSQRQWEAIPRAERDLFKQVAASRDKTVVLKVGDIELSRSTQRLDTEVLTAAPQLSVFEVLPILTSVNADAPIPGLFDFIRRRPFVYESVVQNHGERVVDLRGARLSRLSLDVTGVQELFLNEGLNSLTLLGTAAPELKIHAEADGSQLTLLVNDPVIAGSGLKALGSLHVNPAREVDAASIARRFPNLSELRLWGAPGYVRNLAELTALPALHTLTLSDMFGMSPEEFPGPDRLPQLGMLWLTSIPADVAAHVKKAYKAAAHQGLDLSVRQPRKAEWLAENLDNPFRIWDGADNITPAQAKKAAALYKQARSAALKAASEESVSPSSLVAALTPIVSAYTEGFNKLDARNTFIYTEEREHIYTALVGIFDAVDDKLRESRGTSAEPLNRELLLSVMDAIRDF</sequence>
<organism evidence="1 2">
    <name type="scientific">Archangium minus</name>
    <dbReference type="NCBI Taxonomy" id="83450"/>
    <lineage>
        <taxon>Bacteria</taxon>
        <taxon>Pseudomonadati</taxon>
        <taxon>Myxococcota</taxon>
        <taxon>Myxococcia</taxon>
        <taxon>Myxococcales</taxon>
        <taxon>Cystobacterineae</taxon>
        <taxon>Archangiaceae</taxon>
        <taxon>Archangium</taxon>
    </lineage>
</organism>
<accession>A0ABY9WZ38</accession>
<dbReference type="EMBL" id="CP043494">
    <property type="protein sequence ID" value="WNG48412.1"/>
    <property type="molecule type" value="Genomic_DNA"/>
</dbReference>
<gene>
    <name evidence="1" type="ORF">F0U60_33025</name>
</gene>
<dbReference type="Proteomes" id="UP001611383">
    <property type="component" value="Chromosome"/>
</dbReference>
<keyword evidence="2" id="KW-1185">Reference proteome</keyword>
<proteinExistence type="predicted"/>
<protein>
    <submittedName>
        <fullName evidence="1">Gliding motility protein</fullName>
    </submittedName>
</protein>
<dbReference type="RefSeq" id="WP_395805897.1">
    <property type="nucleotide sequence ID" value="NZ_CP043494.1"/>
</dbReference>
<evidence type="ECO:0000313" key="2">
    <source>
        <dbReference type="Proteomes" id="UP001611383"/>
    </source>
</evidence>
<reference evidence="1 2" key="1">
    <citation type="submission" date="2019-08" db="EMBL/GenBank/DDBJ databases">
        <title>Archangium and Cystobacter genomes.</title>
        <authorList>
            <person name="Chen I.-C.K."/>
            <person name="Wielgoss S."/>
        </authorList>
    </citation>
    <scope>NUCLEOTIDE SEQUENCE [LARGE SCALE GENOMIC DNA]</scope>
    <source>
        <strain evidence="1 2">Cbm 6</strain>
    </source>
</reference>
<evidence type="ECO:0000313" key="1">
    <source>
        <dbReference type="EMBL" id="WNG48412.1"/>
    </source>
</evidence>
<name>A0ABY9WZ38_9BACT</name>